<name>A0A0M3JMQ1_ANISI</name>
<dbReference type="WBParaSite" id="ASIM_0000894001-mRNA-1">
    <property type="protein sequence ID" value="ASIM_0000894001-mRNA-1"/>
    <property type="gene ID" value="ASIM_0000894001"/>
</dbReference>
<sequence length="148" mass="16154">LGVSSNVGGIGMSGSFGYGVYQHPAFVHCQANNNNHNNNCSSSNNNLMQQQMQLQRQMNYMAVPPPPPPPQSLRMNCAAGGMQSSPTILIPANNMSSPSISSQKRSALKQPSLPSNMNYYSNVAFNNMNMAAMNNSYVNMIEHQQQQQ</sequence>
<reference evidence="1" key="1">
    <citation type="submission" date="2017-02" db="UniProtKB">
        <authorList>
            <consortium name="WormBaseParasite"/>
        </authorList>
    </citation>
    <scope>IDENTIFICATION</scope>
</reference>
<protein>
    <submittedName>
        <fullName evidence="1">Transcription factor kayak</fullName>
    </submittedName>
</protein>
<proteinExistence type="predicted"/>
<dbReference type="AlphaFoldDB" id="A0A0M3JMQ1"/>
<organism evidence="1">
    <name type="scientific">Anisakis simplex</name>
    <name type="common">Herring worm</name>
    <dbReference type="NCBI Taxonomy" id="6269"/>
    <lineage>
        <taxon>Eukaryota</taxon>
        <taxon>Metazoa</taxon>
        <taxon>Ecdysozoa</taxon>
        <taxon>Nematoda</taxon>
        <taxon>Chromadorea</taxon>
        <taxon>Rhabditida</taxon>
        <taxon>Spirurina</taxon>
        <taxon>Ascaridomorpha</taxon>
        <taxon>Ascaridoidea</taxon>
        <taxon>Anisakidae</taxon>
        <taxon>Anisakis</taxon>
        <taxon>Anisakis simplex complex</taxon>
    </lineage>
</organism>
<accession>A0A0M3JMQ1</accession>
<evidence type="ECO:0000313" key="1">
    <source>
        <dbReference type="WBParaSite" id="ASIM_0000894001-mRNA-1"/>
    </source>
</evidence>